<evidence type="ECO:0000313" key="1">
    <source>
        <dbReference type="EMBL" id="RZB31055.1"/>
    </source>
</evidence>
<proteinExistence type="predicted"/>
<accession>A0A8B3S3H5</accession>
<name>A0A8B3S3H5_9EURY</name>
<organism evidence="1 2">
    <name type="scientific">Candidatus Argoarchaeum ethanivorans</name>
    <dbReference type="NCBI Taxonomy" id="2608793"/>
    <lineage>
        <taxon>Archaea</taxon>
        <taxon>Methanobacteriati</taxon>
        <taxon>Methanobacteriota</taxon>
        <taxon>Stenosarchaea group</taxon>
        <taxon>Methanomicrobia</taxon>
        <taxon>Methanosarcinales</taxon>
        <taxon>Methanosarcinales incertae sedis</taxon>
        <taxon>GOM Arc I cluster</taxon>
        <taxon>Candidatus Argoarchaeum</taxon>
    </lineage>
</organism>
<reference evidence="2" key="1">
    <citation type="submission" date="2019-01" db="EMBL/GenBank/DDBJ databases">
        <title>Anaerobic oxidation of ethane by archaea from a marine hydrocarbon seep.</title>
        <authorList>
            <person name="Musat F."/>
        </authorList>
    </citation>
    <scope>NUCLEOTIDE SEQUENCE [LARGE SCALE GENOMIC DNA]</scope>
</reference>
<dbReference type="AlphaFoldDB" id="A0A8B3S3H5"/>
<dbReference type="Proteomes" id="UP000291831">
    <property type="component" value="Unassembled WGS sequence"/>
</dbReference>
<dbReference type="EMBL" id="RPGO01000024">
    <property type="protein sequence ID" value="RZB31055.1"/>
    <property type="molecule type" value="Genomic_DNA"/>
</dbReference>
<sequence>MSKTKIKLRKHLNADALLSFIRSGFDRILSRRSNNIRTPPHVTLISAPHTKLTITKYFDKYLHKPA</sequence>
<protein>
    <submittedName>
        <fullName evidence="1">Uncharacterized protein</fullName>
    </submittedName>
</protein>
<evidence type="ECO:0000313" key="2">
    <source>
        <dbReference type="Proteomes" id="UP000291831"/>
    </source>
</evidence>
<gene>
    <name evidence="1" type="ORF">AEth_01009</name>
</gene>
<comment type="caution">
    <text evidence="1">The sequence shown here is derived from an EMBL/GenBank/DDBJ whole genome shotgun (WGS) entry which is preliminary data.</text>
</comment>